<dbReference type="EMBL" id="BPQB01000006">
    <property type="protein sequence ID" value="GJE87288.1"/>
    <property type="molecule type" value="Genomic_DNA"/>
</dbReference>
<gene>
    <name evidence="2" type="ORF">PsYK624_033710</name>
</gene>
<dbReference type="Proteomes" id="UP000703269">
    <property type="component" value="Unassembled WGS sequence"/>
</dbReference>
<organism evidence="2 3">
    <name type="scientific">Phanerochaete sordida</name>
    <dbReference type="NCBI Taxonomy" id="48140"/>
    <lineage>
        <taxon>Eukaryota</taxon>
        <taxon>Fungi</taxon>
        <taxon>Dikarya</taxon>
        <taxon>Basidiomycota</taxon>
        <taxon>Agaricomycotina</taxon>
        <taxon>Agaricomycetes</taxon>
        <taxon>Polyporales</taxon>
        <taxon>Phanerochaetaceae</taxon>
        <taxon>Phanerochaete</taxon>
    </lineage>
</organism>
<comment type="caution">
    <text evidence="2">The sequence shown here is derived from an EMBL/GenBank/DDBJ whole genome shotgun (WGS) entry which is preliminary data.</text>
</comment>
<keyword evidence="3" id="KW-1185">Reference proteome</keyword>
<name>A0A9P3G1I0_9APHY</name>
<sequence length="452" mass="50131">MSTIPFFRSSPAAHRVPPELFKKIVEDVVGKSVEHGQLSTEQSKRTLSQCSLVCAYWAKYTRPFLFQFLDLYGQDDVRTLFEFAGTTTKGMNIAEYVNYLSVQITVPDPDPPWMHLVLCSLCGVKFPDLQTFFIGVSGAAEDAKQKQVDATNVEHTSDDGEEQSEPHEPTPDRDLSRAIPHSLFYNLPRTLPITIITWSLTFTDLRFATFAHAVSFLASCLSSRADSAAAHLHLTNVSWDDADVLAPEHRPAAFAGVHRRWRRRLSRIAVAACSAVWPCVWLIVSTERLGTSHAVPPLFVDGAEMCRVASLVRDVVDTCQCALCEGETRYVTIEVDETAQACFKVEAASHLLEFKLSLGGFIDEIVLDLAQAKDASAAELVSPQSLQFDWTMLDARVKAFDATLETFSVRVPGTAYDVYKPHVREQVRETEATGRLDVVQIGNNQGTSEAVK</sequence>
<evidence type="ECO:0000256" key="1">
    <source>
        <dbReference type="SAM" id="MobiDB-lite"/>
    </source>
</evidence>
<feature type="compositionally biased region" description="Basic and acidic residues" evidence="1">
    <location>
        <begin position="164"/>
        <end position="176"/>
    </location>
</feature>
<evidence type="ECO:0000313" key="2">
    <source>
        <dbReference type="EMBL" id="GJE87288.1"/>
    </source>
</evidence>
<proteinExistence type="predicted"/>
<feature type="region of interest" description="Disordered" evidence="1">
    <location>
        <begin position="145"/>
        <end position="176"/>
    </location>
</feature>
<protein>
    <submittedName>
        <fullName evidence="2">Uncharacterized protein</fullName>
    </submittedName>
</protein>
<reference evidence="2 3" key="1">
    <citation type="submission" date="2021-08" db="EMBL/GenBank/DDBJ databases">
        <title>Draft Genome Sequence of Phanerochaete sordida strain YK-624.</title>
        <authorList>
            <person name="Mori T."/>
            <person name="Dohra H."/>
            <person name="Suzuki T."/>
            <person name="Kawagishi H."/>
            <person name="Hirai H."/>
        </authorList>
    </citation>
    <scope>NUCLEOTIDE SEQUENCE [LARGE SCALE GENOMIC DNA]</scope>
    <source>
        <strain evidence="2 3">YK-624</strain>
    </source>
</reference>
<evidence type="ECO:0000313" key="3">
    <source>
        <dbReference type="Proteomes" id="UP000703269"/>
    </source>
</evidence>
<dbReference type="AlphaFoldDB" id="A0A9P3G1I0"/>
<accession>A0A9P3G1I0</accession>
<dbReference type="OrthoDB" id="2804335at2759"/>